<dbReference type="Gene3D" id="3.30.70.1350">
    <property type="entry name" value="Cation efflux protein, cytoplasmic domain"/>
    <property type="match status" value="1"/>
</dbReference>
<proteinExistence type="predicted"/>
<name>A0A1F4VG65_UNCKA</name>
<evidence type="ECO:0000259" key="7">
    <source>
        <dbReference type="Pfam" id="PF01545"/>
    </source>
</evidence>
<dbReference type="InterPro" id="IPR036837">
    <property type="entry name" value="Cation_efflux_CTD_sf"/>
</dbReference>
<dbReference type="AlphaFoldDB" id="A0A1F4VG65"/>
<feature type="transmembrane region" description="Helical" evidence="6">
    <location>
        <begin position="78"/>
        <end position="102"/>
    </location>
</feature>
<dbReference type="InterPro" id="IPR002524">
    <property type="entry name" value="Cation_efflux"/>
</dbReference>
<protein>
    <submittedName>
        <fullName evidence="9">Uncharacterized protein</fullName>
    </submittedName>
</protein>
<reference evidence="9 10" key="1">
    <citation type="journal article" date="2016" name="Nat. Commun.">
        <title>Thousands of microbial genomes shed light on interconnected biogeochemical processes in an aquifer system.</title>
        <authorList>
            <person name="Anantharaman K."/>
            <person name="Brown C.T."/>
            <person name="Hug L.A."/>
            <person name="Sharon I."/>
            <person name="Castelle C.J."/>
            <person name="Probst A.J."/>
            <person name="Thomas B.C."/>
            <person name="Singh A."/>
            <person name="Wilkins M.J."/>
            <person name="Karaoz U."/>
            <person name="Brodie E.L."/>
            <person name="Williams K.H."/>
            <person name="Hubbard S.S."/>
            <person name="Banfield J.F."/>
        </authorList>
    </citation>
    <scope>NUCLEOTIDE SEQUENCE [LARGE SCALE GENOMIC DNA]</scope>
</reference>
<keyword evidence="4 6" id="KW-1133">Transmembrane helix</keyword>
<comment type="subcellular location">
    <subcellularLocation>
        <location evidence="1">Membrane</location>
        <topology evidence="1">Multi-pass membrane protein</topology>
    </subcellularLocation>
</comment>
<dbReference type="PANTHER" id="PTHR13414:SF9">
    <property type="entry name" value="PROTON-COUPLED ZINC ANTIPORTER SLC30A9, MITOCHONDRIAL"/>
    <property type="match status" value="1"/>
</dbReference>
<dbReference type="InterPro" id="IPR027470">
    <property type="entry name" value="Cation_efflux_CTD"/>
</dbReference>
<evidence type="ECO:0000313" key="9">
    <source>
        <dbReference type="EMBL" id="OGC55970.1"/>
    </source>
</evidence>
<accession>A0A1F4VG65</accession>
<dbReference type="GO" id="GO:0006829">
    <property type="term" value="P:zinc ion transport"/>
    <property type="evidence" value="ECO:0007669"/>
    <property type="project" value="InterPro"/>
</dbReference>
<evidence type="ECO:0000256" key="1">
    <source>
        <dbReference type="ARBA" id="ARBA00004141"/>
    </source>
</evidence>
<sequence length="306" mass="33490">MTEIKISAKRVVFTTFAVDALDILLNGAIFIITGSVVMLAELLQGLADFASSGLLLVGLTKSKGRPDKNYPFGRGKEAFFWALLSALVMITLAAGFSFYFGLVRFLDPEPVENINLAYAILGFTTITNGYSFSLSFRRLLGPKDPGRIVEIFMETPLAETKNAFASDLMGMAAAVFGLLALGLYQLTGEIRFDAIGAMAIGVLLALLAATLIRGLRDFLVGRRAPIKVEGKIRKAALAVPQVLEVLDLRTMQIGPDRILVNMEVHIRGRLTTGRIEKLIDEIKKKVQEENPSVHHIQVELETPEPE</sequence>
<keyword evidence="3 6" id="KW-0812">Transmembrane</keyword>
<evidence type="ECO:0000256" key="5">
    <source>
        <dbReference type="ARBA" id="ARBA00023136"/>
    </source>
</evidence>
<dbReference type="SUPFAM" id="SSF161111">
    <property type="entry name" value="Cation efflux protein transmembrane domain-like"/>
    <property type="match status" value="1"/>
</dbReference>
<dbReference type="SUPFAM" id="SSF160240">
    <property type="entry name" value="Cation efflux protein cytoplasmic domain-like"/>
    <property type="match status" value="1"/>
</dbReference>
<dbReference type="Proteomes" id="UP000179005">
    <property type="component" value="Unassembled WGS sequence"/>
</dbReference>
<feature type="domain" description="Cation efflux protein cytoplasmic" evidence="8">
    <location>
        <begin position="230"/>
        <end position="301"/>
    </location>
</feature>
<dbReference type="EMBL" id="MEVC01000006">
    <property type="protein sequence ID" value="OGC55970.1"/>
    <property type="molecule type" value="Genomic_DNA"/>
</dbReference>
<evidence type="ECO:0000256" key="6">
    <source>
        <dbReference type="SAM" id="Phobius"/>
    </source>
</evidence>
<comment type="caution">
    <text evidence="9">The sequence shown here is derived from an EMBL/GenBank/DDBJ whole genome shotgun (WGS) entry which is preliminary data.</text>
</comment>
<feature type="transmembrane region" description="Helical" evidence="6">
    <location>
        <begin position="114"/>
        <end position="133"/>
    </location>
</feature>
<dbReference type="NCBIfam" id="TIGR01297">
    <property type="entry name" value="CDF"/>
    <property type="match status" value="1"/>
</dbReference>
<feature type="transmembrane region" description="Helical" evidence="6">
    <location>
        <begin position="168"/>
        <end position="186"/>
    </location>
</feature>
<dbReference type="InterPro" id="IPR040177">
    <property type="entry name" value="SLC30A9"/>
</dbReference>
<dbReference type="Pfam" id="PF16916">
    <property type="entry name" value="ZT_dimer"/>
    <property type="match status" value="1"/>
</dbReference>
<evidence type="ECO:0000256" key="2">
    <source>
        <dbReference type="ARBA" id="ARBA00022448"/>
    </source>
</evidence>
<dbReference type="GO" id="GO:0008324">
    <property type="term" value="F:monoatomic cation transmembrane transporter activity"/>
    <property type="evidence" value="ECO:0007669"/>
    <property type="project" value="InterPro"/>
</dbReference>
<keyword evidence="2" id="KW-0813">Transport</keyword>
<dbReference type="InterPro" id="IPR058533">
    <property type="entry name" value="Cation_efflux_TM"/>
</dbReference>
<evidence type="ECO:0000259" key="8">
    <source>
        <dbReference type="Pfam" id="PF16916"/>
    </source>
</evidence>
<feature type="transmembrane region" description="Helical" evidence="6">
    <location>
        <begin position="12"/>
        <end position="32"/>
    </location>
</feature>
<organism evidence="9 10">
    <name type="scientific">candidate division WWE3 bacterium RIFCSPHIGHO2_01_FULL_48_15</name>
    <dbReference type="NCBI Taxonomy" id="1802619"/>
    <lineage>
        <taxon>Bacteria</taxon>
        <taxon>Katanobacteria</taxon>
    </lineage>
</organism>
<dbReference type="Gene3D" id="1.20.1510.10">
    <property type="entry name" value="Cation efflux protein transmembrane domain"/>
    <property type="match status" value="1"/>
</dbReference>
<dbReference type="Pfam" id="PF01545">
    <property type="entry name" value="Cation_efflux"/>
    <property type="match status" value="1"/>
</dbReference>
<evidence type="ECO:0000256" key="4">
    <source>
        <dbReference type="ARBA" id="ARBA00022989"/>
    </source>
</evidence>
<dbReference type="InterPro" id="IPR027469">
    <property type="entry name" value="Cation_efflux_TMD_sf"/>
</dbReference>
<keyword evidence="5 6" id="KW-0472">Membrane</keyword>
<evidence type="ECO:0000256" key="3">
    <source>
        <dbReference type="ARBA" id="ARBA00022692"/>
    </source>
</evidence>
<dbReference type="PANTHER" id="PTHR13414">
    <property type="entry name" value="HUEL-CATION TRANSPORTER"/>
    <property type="match status" value="1"/>
</dbReference>
<dbReference type="GO" id="GO:0016020">
    <property type="term" value="C:membrane"/>
    <property type="evidence" value="ECO:0007669"/>
    <property type="project" value="UniProtKB-SubCell"/>
</dbReference>
<gene>
    <name evidence="9" type="ORF">A2797_01205</name>
</gene>
<feature type="transmembrane region" description="Helical" evidence="6">
    <location>
        <begin position="192"/>
        <end position="212"/>
    </location>
</feature>
<evidence type="ECO:0000313" key="10">
    <source>
        <dbReference type="Proteomes" id="UP000179005"/>
    </source>
</evidence>
<feature type="domain" description="Cation efflux protein transmembrane" evidence="7">
    <location>
        <begin position="14"/>
        <end position="213"/>
    </location>
</feature>